<dbReference type="EnsemblPlants" id="AVESA.00010b.r2.5CG0865410.1">
    <property type="protein sequence ID" value="AVESA.00010b.r2.5CG0865410.1.CDS.1"/>
    <property type="gene ID" value="AVESA.00010b.r2.5CG0865410"/>
</dbReference>
<name>A0ACD5Y050_AVESA</name>
<evidence type="ECO:0000313" key="1">
    <source>
        <dbReference type="EnsemblPlants" id="AVESA.00010b.r2.5CG0865410.1.CDS.1"/>
    </source>
</evidence>
<keyword evidence="2" id="KW-1185">Reference proteome</keyword>
<organism evidence="1 2">
    <name type="scientific">Avena sativa</name>
    <name type="common">Oat</name>
    <dbReference type="NCBI Taxonomy" id="4498"/>
    <lineage>
        <taxon>Eukaryota</taxon>
        <taxon>Viridiplantae</taxon>
        <taxon>Streptophyta</taxon>
        <taxon>Embryophyta</taxon>
        <taxon>Tracheophyta</taxon>
        <taxon>Spermatophyta</taxon>
        <taxon>Magnoliopsida</taxon>
        <taxon>Liliopsida</taxon>
        <taxon>Poales</taxon>
        <taxon>Poaceae</taxon>
        <taxon>BOP clade</taxon>
        <taxon>Pooideae</taxon>
        <taxon>Poodae</taxon>
        <taxon>Poeae</taxon>
        <taxon>Poeae Chloroplast Group 1 (Aveneae type)</taxon>
        <taxon>Aveninae</taxon>
        <taxon>Avena</taxon>
    </lineage>
</organism>
<evidence type="ECO:0000313" key="2">
    <source>
        <dbReference type="Proteomes" id="UP001732700"/>
    </source>
</evidence>
<sequence length="201" mass="22777">MDSSMVSKCDLPNAWLVVCGDMLLLIGLLGRRSRIVITGETLEVLRLDLSTEPALWLKMDKVEYWAIFISTGKRSQALSCMNPVVWGGRSNCIYCYDHESKRWTTLELGKPLRGHSSESNSDIFIYMGRDSRLQTMWVFPQHVLFASVMVMILMRGCQILFGAQTSLQICKNLSTFCSSPSANFITWAQEILSVTMIDFKV</sequence>
<accession>A0ACD5Y050</accession>
<proteinExistence type="predicted"/>
<dbReference type="Proteomes" id="UP001732700">
    <property type="component" value="Chromosome 5C"/>
</dbReference>
<protein>
    <submittedName>
        <fullName evidence="1">Uncharacterized protein</fullName>
    </submittedName>
</protein>
<reference evidence="1" key="2">
    <citation type="submission" date="2025-09" db="UniProtKB">
        <authorList>
            <consortium name="EnsemblPlants"/>
        </authorList>
    </citation>
    <scope>IDENTIFICATION</scope>
</reference>
<reference evidence="1" key="1">
    <citation type="submission" date="2021-05" db="EMBL/GenBank/DDBJ databases">
        <authorList>
            <person name="Scholz U."/>
            <person name="Mascher M."/>
            <person name="Fiebig A."/>
        </authorList>
    </citation>
    <scope>NUCLEOTIDE SEQUENCE [LARGE SCALE GENOMIC DNA]</scope>
</reference>